<dbReference type="EMBL" id="JBHSKM010000044">
    <property type="protein sequence ID" value="MFC5219713.1"/>
    <property type="molecule type" value="Genomic_DNA"/>
</dbReference>
<reference evidence="2" key="1">
    <citation type="journal article" date="2019" name="Int. J. Syst. Evol. Microbiol.">
        <title>The Global Catalogue of Microorganisms (GCM) 10K type strain sequencing project: providing services to taxonomists for standard genome sequencing and annotation.</title>
        <authorList>
            <consortium name="The Broad Institute Genomics Platform"/>
            <consortium name="The Broad Institute Genome Sequencing Center for Infectious Disease"/>
            <person name="Wu L."/>
            <person name="Ma J."/>
        </authorList>
    </citation>
    <scope>NUCLEOTIDE SEQUENCE [LARGE SCALE GENOMIC DNA]</scope>
    <source>
        <strain evidence="2">KCTC 42586</strain>
    </source>
</reference>
<gene>
    <name evidence="1" type="ORF">ACFPQ9_38400</name>
</gene>
<proteinExistence type="predicted"/>
<name>A0ABW0CX61_STRCD</name>
<evidence type="ECO:0000313" key="2">
    <source>
        <dbReference type="Proteomes" id="UP001596263"/>
    </source>
</evidence>
<protein>
    <submittedName>
        <fullName evidence="1">Uncharacterized protein</fullName>
    </submittedName>
</protein>
<sequence length="54" mass="6306">MQLNGLWQKGSTTYNLRYHLPDRFPTDYRHATQMSELALLKQHFGSSVAQRQAL</sequence>
<dbReference type="RefSeq" id="WP_380863733.1">
    <property type="nucleotide sequence ID" value="NZ_JBHSKM010000044.1"/>
</dbReference>
<accession>A0ABW0CX61</accession>
<organism evidence="1 2">
    <name type="scientific">Streptomyces coerulescens</name>
    <dbReference type="NCBI Taxonomy" id="29304"/>
    <lineage>
        <taxon>Bacteria</taxon>
        <taxon>Bacillati</taxon>
        <taxon>Actinomycetota</taxon>
        <taxon>Actinomycetes</taxon>
        <taxon>Kitasatosporales</taxon>
        <taxon>Streptomycetaceae</taxon>
        <taxon>Streptomyces</taxon>
    </lineage>
</organism>
<dbReference type="Proteomes" id="UP001596263">
    <property type="component" value="Unassembled WGS sequence"/>
</dbReference>
<comment type="caution">
    <text evidence="1">The sequence shown here is derived from an EMBL/GenBank/DDBJ whole genome shotgun (WGS) entry which is preliminary data.</text>
</comment>
<evidence type="ECO:0000313" key="1">
    <source>
        <dbReference type="EMBL" id="MFC5219713.1"/>
    </source>
</evidence>
<keyword evidence="2" id="KW-1185">Reference proteome</keyword>